<gene>
    <name evidence="1" type="ORF">SPELUC_LOCUS15359</name>
</gene>
<comment type="caution">
    <text evidence="1">The sequence shown here is derived from an EMBL/GenBank/DDBJ whole genome shotgun (WGS) entry which is preliminary data.</text>
</comment>
<organism evidence="1 2">
    <name type="scientific">Cetraspora pellucida</name>
    <dbReference type="NCBI Taxonomy" id="1433469"/>
    <lineage>
        <taxon>Eukaryota</taxon>
        <taxon>Fungi</taxon>
        <taxon>Fungi incertae sedis</taxon>
        <taxon>Mucoromycota</taxon>
        <taxon>Glomeromycotina</taxon>
        <taxon>Glomeromycetes</taxon>
        <taxon>Diversisporales</taxon>
        <taxon>Gigasporaceae</taxon>
        <taxon>Cetraspora</taxon>
    </lineage>
</organism>
<evidence type="ECO:0000313" key="2">
    <source>
        <dbReference type="Proteomes" id="UP000789366"/>
    </source>
</evidence>
<name>A0ACA9QU95_9GLOM</name>
<evidence type="ECO:0000313" key="1">
    <source>
        <dbReference type="EMBL" id="CAG8764517.1"/>
    </source>
</evidence>
<dbReference type="Proteomes" id="UP000789366">
    <property type="component" value="Unassembled WGS sequence"/>
</dbReference>
<dbReference type="EMBL" id="CAJVPW010050269">
    <property type="protein sequence ID" value="CAG8764517.1"/>
    <property type="molecule type" value="Genomic_DNA"/>
</dbReference>
<feature type="non-terminal residue" evidence="1">
    <location>
        <position position="1"/>
    </location>
</feature>
<protein>
    <submittedName>
        <fullName evidence="1">14278_t:CDS:1</fullName>
    </submittedName>
</protein>
<proteinExistence type="predicted"/>
<sequence>DYLEKLAKSLPKSIKEIKIWMVLQLGYVNEVNLIDLDKFFSNISTKSSTVLLENVFSYNAQVVSKSIQFDEFGNPEKIEIKNFKNLINYNSSVDILF</sequence>
<reference evidence="1" key="1">
    <citation type="submission" date="2021-06" db="EMBL/GenBank/DDBJ databases">
        <authorList>
            <person name="Kallberg Y."/>
            <person name="Tangrot J."/>
            <person name="Rosling A."/>
        </authorList>
    </citation>
    <scope>NUCLEOTIDE SEQUENCE</scope>
    <source>
        <strain evidence="1">28 12/20/2015</strain>
    </source>
</reference>
<accession>A0ACA9QU95</accession>
<keyword evidence="2" id="KW-1185">Reference proteome</keyword>